<dbReference type="RefSeq" id="XP_001016206.1">
    <property type="nucleotide sequence ID" value="XM_001016206.1"/>
</dbReference>
<dbReference type="HOGENOM" id="CLU_427331_0_0_1"/>
<feature type="coiled-coil region" evidence="1">
    <location>
        <begin position="224"/>
        <end position="296"/>
    </location>
</feature>
<evidence type="ECO:0000313" key="3">
    <source>
        <dbReference type="Proteomes" id="UP000009168"/>
    </source>
</evidence>
<evidence type="ECO:0000313" key="2">
    <source>
        <dbReference type="EMBL" id="EAR95961.1"/>
    </source>
</evidence>
<organism evidence="2 3">
    <name type="scientific">Tetrahymena thermophila (strain SB210)</name>
    <dbReference type="NCBI Taxonomy" id="312017"/>
    <lineage>
        <taxon>Eukaryota</taxon>
        <taxon>Sar</taxon>
        <taxon>Alveolata</taxon>
        <taxon>Ciliophora</taxon>
        <taxon>Intramacronucleata</taxon>
        <taxon>Oligohymenophorea</taxon>
        <taxon>Hymenostomatida</taxon>
        <taxon>Tetrahymenina</taxon>
        <taxon>Tetrahymenidae</taxon>
        <taxon>Tetrahymena</taxon>
    </lineage>
</organism>
<gene>
    <name evidence="2" type="ORF">TTHERM_00125270</name>
</gene>
<dbReference type="KEGG" id="tet:TTHERM_00125270"/>
<name>I7M7T5_TETTS</name>
<dbReference type="GeneID" id="7841040"/>
<dbReference type="InParanoid" id="I7M7T5"/>
<sequence>MADREKEGQSDPKSNYANKIKEKIKEIDQKINTKITIPQYSKHTKQKAAAIPYYYYRENKEHYMSVFEHLTKKYDVNPYIYKELEMNEGYNPGCRHIFPYSGGCAQCSHYPVYANPRDPFKPNPPILNIRSNQNHLRRWIEFTELDDNLVLMEELQDEWNAYKNCYYPIVSHQQVMHKYDARKLVYLMQYEDFVYDDFVGRTPNFVQSNFTYDRPIIENVDNSFARILQQRKEAVEKKNKEQEENENAKAQTDLENKMQNDQTANFQTVQQLQESLQQQSLANQKLQDEIKFLKSQGYQPRQKGEHFNQVSFQEDLYQNQANGNGAAVNEKQYQEGQENNNTSFNQNMQQGYYATFSNKQINNQAKIAGQHQGQGNNKSGSENQISINNLEKSQTKIRQPPSQTDIQKMYNPKFAVKPSSQEFNLKTFDNKSQYSEEVLQQGESSQNIKLKTFNQANQDQNILQSVYRQPHEQQKQQKSTQSFQKTTFTHFAASQSQLGGQSKKFLPSSAIKLKTRIQLPTNDEYYGHNVSPTHVHEEQEYFEPQINSLQNFDQAEDKQNQYLNTKEDREKFIQSHNSRVSSIAQLSRQLDSHDHDLSQLSIGQAQKQKSNKFSDQKIGVQLYQQIIQDVQEEATPQNQIY</sequence>
<dbReference type="EMBL" id="GG662699">
    <property type="protein sequence ID" value="EAR95961.1"/>
    <property type="molecule type" value="Genomic_DNA"/>
</dbReference>
<keyword evidence="1" id="KW-0175">Coiled coil</keyword>
<evidence type="ECO:0000256" key="1">
    <source>
        <dbReference type="SAM" id="Coils"/>
    </source>
</evidence>
<reference evidence="3" key="1">
    <citation type="journal article" date="2006" name="PLoS Biol.">
        <title>Macronuclear genome sequence of the ciliate Tetrahymena thermophila, a model eukaryote.</title>
        <authorList>
            <person name="Eisen J.A."/>
            <person name="Coyne R.S."/>
            <person name="Wu M."/>
            <person name="Wu D."/>
            <person name="Thiagarajan M."/>
            <person name="Wortman J.R."/>
            <person name="Badger J.H."/>
            <person name="Ren Q."/>
            <person name="Amedeo P."/>
            <person name="Jones K.M."/>
            <person name="Tallon L.J."/>
            <person name="Delcher A.L."/>
            <person name="Salzberg S.L."/>
            <person name="Silva J.C."/>
            <person name="Haas B.J."/>
            <person name="Majoros W.H."/>
            <person name="Farzad M."/>
            <person name="Carlton J.M."/>
            <person name="Smith R.K. Jr."/>
            <person name="Garg J."/>
            <person name="Pearlman R.E."/>
            <person name="Karrer K.M."/>
            <person name="Sun L."/>
            <person name="Manning G."/>
            <person name="Elde N.C."/>
            <person name="Turkewitz A.P."/>
            <person name="Asai D.J."/>
            <person name="Wilkes D.E."/>
            <person name="Wang Y."/>
            <person name="Cai H."/>
            <person name="Collins K."/>
            <person name="Stewart B.A."/>
            <person name="Lee S.R."/>
            <person name="Wilamowska K."/>
            <person name="Weinberg Z."/>
            <person name="Ruzzo W.L."/>
            <person name="Wloga D."/>
            <person name="Gaertig J."/>
            <person name="Frankel J."/>
            <person name="Tsao C.-C."/>
            <person name="Gorovsky M.A."/>
            <person name="Keeling P.J."/>
            <person name="Waller R.F."/>
            <person name="Patron N.J."/>
            <person name="Cherry J.M."/>
            <person name="Stover N.A."/>
            <person name="Krieger C.J."/>
            <person name="del Toro C."/>
            <person name="Ryder H.F."/>
            <person name="Williamson S.C."/>
            <person name="Barbeau R.A."/>
            <person name="Hamilton E.P."/>
            <person name="Orias E."/>
        </authorList>
    </citation>
    <scope>NUCLEOTIDE SEQUENCE [LARGE SCALE GENOMIC DNA]</scope>
    <source>
        <strain evidence="3">SB210</strain>
    </source>
</reference>
<protein>
    <submittedName>
        <fullName evidence="2">Uncharacterized protein</fullName>
    </submittedName>
</protein>
<proteinExistence type="predicted"/>
<accession>I7M7T5</accession>
<dbReference type="AlphaFoldDB" id="I7M7T5"/>
<dbReference type="Proteomes" id="UP000009168">
    <property type="component" value="Unassembled WGS sequence"/>
</dbReference>
<keyword evidence="3" id="KW-1185">Reference proteome</keyword>